<name>A0A8H6S548_9AGAR</name>
<keyword evidence="3" id="KW-1185">Reference proteome</keyword>
<sequence>MALDTLSKSALEALLAFHLDAVGQIRQMLQAKNPVACSLHVDKYITEVSDPEPPLQSPFCLRAQDDSSGVLLPSPPSTPRRQRAPRHPSSPPSLRPTDSPVWQRGGRSESPSPLRKTRKRRYVELYDELDTNHSLGIDDRPPARVPRRDSRKRSRSTSPVWPVPGWPRGFIPIPKRRKGHVANKENERD</sequence>
<dbReference type="EMBL" id="JACAZF010000012">
    <property type="protein sequence ID" value="KAF7291987.1"/>
    <property type="molecule type" value="Genomic_DNA"/>
</dbReference>
<gene>
    <name evidence="2" type="ORF">MIND_01224400</name>
</gene>
<comment type="caution">
    <text evidence="2">The sequence shown here is derived from an EMBL/GenBank/DDBJ whole genome shotgun (WGS) entry which is preliminary data.</text>
</comment>
<dbReference type="Proteomes" id="UP000636479">
    <property type="component" value="Unassembled WGS sequence"/>
</dbReference>
<evidence type="ECO:0000313" key="3">
    <source>
        <dbReference type="Proteomes" id="UP000636479"/>
    </source>
</evidence>
<evidence type="ECO:0000256" key="1">
    <source>
        <dbReference type="SAM" id="MobiDB-lite"/>
    </source>
</evidence>
<reference evidence="2" key="1">
    <citation type="submission" date="2020-05" db="EMBL/GenBank/DDBJ databases">
        <title>Mycena genomes resolve the evolution of fungal bioluminescence.</title>
        <authorList>
            <person name="Tsai I.J."/>
        </authorList>
    </citation>
    <scope>NUCLEOTIDE SEQUENCE</scope>
    <source>
        <strain evidence="2">171206Taipei</strain>
    </source>
</reference>
<feature type="compositionally biased region" description="Basic and acidic residues" evidence="1">
    <location>
        <begin position="136"/>
        <end position="148"/>
    </location>
</feature>
<dbReference type="RefSeq" id="XP_037214714.1">
    <property type="nucleotide sequence ID" value="XM_037368746.1"/>
</dbReference>
<protein>
    <submittedName>
        <fullName evidence="2">Uncharacterized protein</fullName>
    </submittedName>
</protein>
<proteinExistence type="predicted"/>
<feature type="region of interest" description="Disordered" evidence="1">
    <location>
        <begin position="132"/>
        <end position="189"/>
    </location>
</feature>
<organism evidence="2 3">
    <name type="scientific">Mycena indigotica</name>
    <dbReference type="NCBI Taxonomy" id="2126181"/>
    <lineage>
        <taxon>Eukaryota</taxon>
        <taxon>Fungi</taxon>
        <taxon>Dikarya</taxon>
        <taxon>Basidiomycota</taxon>
        <taxon>Agaricomycotina</taxon>
        <taxon>Agaricomycetes</taxon>
        <taxon>Agaricomycetidae</taxon>
        <taxon>Agaricales</taxon>
        <taxon>Marasmiineae</taxon>
        <taxon>Mycenaceae</taxon>
        <taxon>Mycena</taxon>
    </lineage>
</organism>
<dbReference type="AlphaFoldDB" id="A0A8H6S548"/>
<feature type="region of interest" description="Disordered" evidence="1">
    <location>
        <begin position="51"/>
        <end position="116"/>
    </location>
</feature>
<dbReference type="GeneID" id="59351262"/>
<evidence type="ECO:0000313" key="2">
    <source>
        <dbReference type="EMBL" id="KAF7291987.1"/>
    </source>
</evidence>
<accession>A0A8H6S548</accession>